<evidence type="ECO:0000256" key="1">
    <source>
        <dbReference type="ARBA" id="ARBA00023006"/>
    </source>
</evidence>
<dbReference type="InterPro" id="IPR018731">
    <property type="entry name" value="Atg13_N"/>
</dbReference>
<dbReference type="GO" id="GO:0000423">
    <property type="term" value="P:mitophagy"/>
    <property type="evidence" value="ECO:0007669"/>
    <property type="project" value="TreeGrafter"/>
</dbReference>
<dbReference type="AlphaFoldDB" id="A0A2I0AD58"/>
<dbReference type="GO" id="GO:0000407">
    <property type="term" value="C:phagophore assembly site"/>
    <property type="evidence" value="ECO:0007669"/>
    <property type="project" value="TreeGrafter"/>
</dbReference>
<proteinExistence type="predicted"/>
<evidence type="ECO:0000259" key="3">
    <source>
        <dbReference type="Pfam" id="PF10033"/>
    </source>
</evidence>
<dbReference type="InterPro" id="IPR036570">
    <property type="entry name" value="HORMA_dom_sf"/>
</dbReference>
<organism evidence="4 5">
    <name type="scientific">Apostasia shenzhenica</name>
    <dbReference type="NCBI Taxonomy" id="1088818"/>
    <lineage>
        <taxon>Eukaryota</taxon>
        <taxon>Viridiplantae</taxon>
        <taxon>Streptophyta</taxon>
        <taxon>Embryophyta</taxon>
        <taxon>Tracheophyta</taxon>
        <taxon>Spermatophyta</taxon>
        <taxon>Magnoliopsida</taxon>
        <taxon>Liliopsida</taxon>
        <taxon>Asparagales</taxon>
        <taxon>Orchidaceae</taxon>
        <taxon>Apostasioideae</taxon>
        <taxon>Apostasia</taxon>
    </lineage>
</organism>
<feature type="domain" description="Autophagy-related protein 13 N-terminal" evidence="3">
    <location>
        <begin position="15"/>
        <end position="90"/>
    </location>
</feature>
<gene>
    <name evidence="4" type="ORF">AXF42_Ash020907</name>
</gene>
<feature type="compositionally biased region" description="Polar residues" evidence="2">
    <location>
        <begin position="373"/>
        <end position="388"/>
    </location>
</feature>
<evidence type="ECO:0000313" key="5">
    <source>
        <dbReference type="Proteomes" id="UP000236161"/>
    </source>
</evidence>
<evidence type="ECO:0000313" key="4">
    <source>
        <dbReference type="EMBL" id="PKA53484.1"/>
    </source>
</evidence>
<evidence type="ECO:0000256" key="2">
    <source>
        <dbReference type="SAM" id="MobiDB-lite"/>
    </source>
</evidence>
<dbReference type="EMBL" id="KZ451995">
    <property type="protein sequence ID" value="PKA53484.1"/>
    <property type="molecule type" value="Genomic_DNA"/>
</dbReference>
<feature type="region of interest" description="Disordered" evidence="2">
    <location>
        <begin position="491"/>
        <end position="517"/>
    </location>
</feature>
<keyword evidence="5" id="KW-1185">Reference proteome</keyword>
<dbReference type="OrthoDB" id="70161at2759"/>
<dbReference type="Gene3D" id="3.30.900.10">
    <property type="entry name" value="HORMA domain"/>
    <property type="match status" value="1"/>
</dbReference>
<sequence length="603" mass="67308">MAHNQSESGRTEQIISQFFVKALHAILAARVPRLALPPDQASGAEARSRRRERWFNLALGELPPALESPGIWHQGVMEPMIVDVILSPRDGNEAEVVIERWTAQCEPPSPWATAPLSPVRGGGDGSSSSSSHYRKTYKKSIVLLRSIYCLLRFLPAYRVFRLLYSSDQSYNYDISYRASSFAEHFSREEEKRFSLYSFSPVETQLGHLSVTVLYRPTPSDLNLEVCSLFPPLIITDYVGSPATETMRAFPASSLQKVTRPISFPPRGVRTSMVPLYQRPHSWNHAPMAHHPLKMSPDAVADQRLSPPDYFSGQRIAVHRQISHRKGNFSLEEYRLSPPYLHSTSPSPPAHVSNAFQSRLRSETAPVTIPQSLTGRNQFHRSPNSSDPTRTMLPPPSPVISRVDNSLEESPSSRSFRKLEALIKMGDLHSHLYTASKVLKDAKDDSGRFSSVFSSSGSPRLVFSRSSSRKSILDDLEDCEFSYPFAVDDVDSSEFQNRNSDGKEASDSSQTSASAHRSQDAAVGVLVHMLRTAPPLRQDHGYSSQTSKSEAIPETSASSYFKSRKKSDALEELQSYREMKQVLISQSRMELLDSKSQTNLDSGS</sequence>
<reference evidence="4 5" key="1">
    <citation type="journal article" date="2017" name="Nature">
        <title>The Apostasia genome and the evolution of orchids.</title>
        <authorList>
            <person name="Zhang G.Q."/>
            <person name="Liu K.W."/>
            <person name="Li Z."/>
            <person name="Lohaus R."/>
            <person name="Hsiao Y.Y."/>
            <person name="Niu S.C."/>
            <person name="Wang J.Y."/>
            <person name="Lin Y.C."/>
            <person name="Xu Q."/>
            <person name="Chen L.J."/>
            <person name="Yoshida K."/>
            <person name="Fujiwara S."/>
            <person name="Wang Z.W."/>
            <person name="Zhang Y.Q."/>
            <person name="Mitsuda N."/>
            <person name="Wang M."/>
            <person name="Liu G.H."/>
            <person name="Pecoraro L."/>
            <person name="Huang H.X."/>
            <person name="Xiao X.J."/>
            <person name="Lin M."/>
            <person name="Wu X.Y."/>
            <person name="Wu W.L."/>
            <person name="Chen Y.Y."/>
            <person name="Chang S.B."/>
            <person name="Sakamoto S."/>
            <person name="Ohme-Takagi M."/>
            <person name="Yagi M."/>
            <person name="Zeng S.J."/>
            <person name="Shen C.Y."/>
            <person name="Yeh C.M."/>
            <person name="Luo Y.B."/>
            <person name="Tsai W.C."/>
            <person name="Van de Peer Y."/>
            <person name="Liu Z.J."/>
        </authorList>
    </citation>
    <scope>NUCLEOTIDE SEQUENCE [LARGE SCALE GENOMIC DNA]</scope>
    <source>
        <strain evidence="5">cv. Shenzhen</strain>
        <tissue evidence="4">Stem</tissue>
    </source>
</reference>
<feature type="compositionally biased region" description="Polar residues" evidence="2">
    <location>
        <begin position="506"/>
        <end position="515"/>
    </location>
</feature>
<feature type="region of interest" description="Disordered" evidence="2">
    <location>
        <begin position="108"/>
        <end position="132"/>
    </location>
</feature>
<dbReference type="Pfam" id="PF10033">
    <property type="entry name" value="ATG13"/>
    <property type="match status" value="2"/>
</dbReference>
<keyword evidence="1" id="KW-0072">Autophagy</keyword>
<dbReference type="Proteomes" id="UP000236161">
    <property type="component" value="Unassembled WGS sequence"/>
</dbReference>
<dbReference type="GO" id="GO:1990316">
    <property type="term" value="C:Atg1/ULK1 kinase complex"/>
    <property type="evidence" value="ECO:0007669"/>
    <property type="project" value="InterPro"/>
</dbReference>
<protein>
    <recommendedName>
        <fullName evidence="3">Autophagy-related protein 13 N-terminal domain-containing protein</fullName>
    </recommendedName>
</protein>
<accession>A0A2I0AD58</accession>
<dbReference type="InterPro" id="IPR040182">
    <property type="entry name" value="ATG13"/>
</dbReference>
<feature type="domain" description="Autophagy-related protein 13 N-terminal" evidence="3">
    <location>
        <begin position="91"/>
        <end position="217"/>
    </location>
</feature>
<feature type="compositionally biased region" description="Polar residues" evidence="2">
    <location>
        <begin position="540"/>
        <end position="560"/>
    </location>
</feature>
<name>A0A2I0AD58_9ASPA</name>
<dbReference type="PANTHER" id="PTHR13430">
    <property type="match status" value="1"/>
</dbReference>
<feature type="region of interest" description="Disordered" evidence="2">
    <location>
        <begin position="373"/>
        <end position="410"/>
    </location>
</feature>
<dbReference type="GO" id="GO:0005829">
    <property type="term" value="C:cytosol"/>
    <property type="evidence" value="ECO:0007669"/>
    <property type="project" value="TreeGrafter"/>
</dbReference>
<dbReference type="STRING" id="1088818.A0A2I0AD58"/>
<dbReference type="GO" id="GO:0034727">
    <property type="term" value="P:piecemeal microautophagy of the nucleus"/>
    <property type="evidence" value="ECO:0007669"/>
    <property type="project" value="TreeGrafter"/>
</dbReference>
<dbReference type="PANTHER" id="PTHR13430:SF4">
    <property type="entry name" value="AUTOPHAGY-RELATED PROTEIN 13"/>
    <property type="match status" value="1"/>
</dbReference>
<dbReference type="GO" id="GO:0034497">
    <property type="term" value="P:protein localization to phagophore assembly site"/>
    <property type="evidence" value="ECO:0007669"/>
    <property type="project" value="TreeGrafter"/>
</dbReference>
<feature type="region of interest" description="Disordered" evidence="2">
    <location>
        <begin position="533"/>
        <end position="563"/>
    </location>
</feature>